<organism evidence="1 3">
    <name type="scientific">Roseomonas gilardii</name>
    <dbReference type="NCBI Taxonomy" id="257708"/>
    <lineage>
        <taxon>Bacteria</taxon>
        <taxon>Pseudomonadati</taxon>
        <taxon>Pseudomonadota</taxon>
        <taxon>Alphaproteobacteria</taxon>
        <taxon>Acetobacterales</taxon>
        <taxon>Roseomonadaceae</taxon>
        <taxon>Roseomonas</taxon>
    </lineage>
</organism>
<sequence>MAELSEIGAIARRSDPDRFLCALFAPPEKREALFTLIAFNNELARAREVASQPMMALIRLQWWRDSLDEMAAGRPARRHEVAGPLHALVTAGVLDAADLQAMVDAREAEAEEIESRGAFESYLRGSAGGFSVAAGRLLGAPPALLPALQSAGAGYGLAGVLRTLPLQARQGRNLLPVEMLAEAGGEAEGIAPDAPAVIAVARRLAAEALPVLEQARAALRGLPKTAIAAALPLVLARRDLGRIAGGADLAQAPGPRGGLDRLAVAWAGLRGRV</sequence>
<dbReference type="RefSeq" id="WP_075798046.1">
    <property type="nucleotide sequence ID" value="NZ_CP015583.1"/>
</dbReference>
<dbReference type="Gene3D" id="1.10.600.10">
    <property type="entry name" value="Farnesyl Diphosphate Synthase"/>
    <property type="match status" value="1"/>
</dbReference>
<protein>
    <submittedName>
        <fullName evidence="2">Squalene/phytoene synthase family protein</fullName>
    </submittedName>
</protein>
<name>A0A1L7AEI2_9PROT</name>
<dbReference type="Proteomes" id="UP000185494">
    <property type="component" value="Chromosome 1"/>
</dbReference>
<dbReference type="InterPro" id="IPR002060">
    <property type="entry name" value="Squ/phyt_synthse"/>
</dbReference>
<dbReference type="KEGG" id="rgi:RGI145_08645"/>
<dbReference type="eggNOG" id="COG1562">
    <property type="taxonomic scope" value="Bacteria"/>
</dbReference>
<dbReference type="InterPro" id="IPR008949">
    <property type="entry name" value="Isoprenoid_synthase_dom_sf"/>
</dbReference>
<evidence type="ECO:0000313" key="4">
    <source>
        <dbReference type="Proteomes" id="UP001258945"/>
    </source>
</evidence>
<dbReference type="Pfam" id="PF00494">
    <property type="entry name" value="SQS_PSY"/>
    <property type="match status" value="1"/>
</dbReference>
<gene>
    <name evidence="1" type="ORF">RGI145_08645</name>
    <name evidence="2" type="ORF">RQ831_15725</name>
</gene>
<dbReference type="EMBL" id="JAVVDO010000029">
    <property type="protein sequence ID" value="MDT8332511.1"/>
    <property type="molecule type" value="Genomic_DNA"/>
</dbReference>
<dbReference type="STRING" id="257708.RGI145_08645"/>
<evidence type="ECO:0000313" key="1">
    <source>
        <dbReference type="EMBL" id="APT57151.1"/>
    </source>
</evidence>
<dbReference type="AlphaFoldDB" id="A0A1L7AEI2"/>
<dbReference type="Proteomes" id="UP001258945">
    <property type="component" value="Unassembled WGS sequence"/>
</dbReference>
<keyword evidence="4" id="KW-1185">Reference proteome</keyword>
<accession>A0A1L7AEI2</accession>
<proteinExistence type="predicted"/>
<reference evidence="2" key="3">
    <citation type="submission" date="2023-09" db="EMBL/GenBank/DDBJ databases">
        <authorList>
            <person name="Schober I."/>
            <person name="Bunk B."/>
        </authorList>
    </citation>
    <scope>NUCLEOTIDE SEQUENCE</scope>
    <source>
        <strain evidence="2">DSM 103800</strain>
    </source>
</reference>
<evidence type="ECO:0000313" key="2">
    <source>
        <dbReference type="EMBL" id="MDT8332511.1"/>
    </source>
</evidence>
<evidence type="ECO:0000313" key="3">
    <source>
        <dbReference type="Proteomes" id="UP000185494"/>
    </source>
</evidence>
<dbReference type="EMBL" id="CP015583">
    <property type="protein sequence ID" value="APT57151.1"/>
    <property type="molecule type" value="Genomic_DNA"/>
</dbReference>
<reference evidence="1 3" key="1">
    <citation type="submission" date="2016-05" db="EMBL/GenBank/DDBJ databases">
        <title>Complete Genome and Methylome Analysis of Psychrotrophic Bacterial Isolates from Antarctic Lake Untersee.</title>
        <authorList>
            <person name="Fomenkov A."/>
            <person name="Akimov V.N."/>
            <person name="Vasilyeva L.V."/>
            <person name="Andersen D."/>
            <person name="Vincze T."/>
            <person name="Roberts R.J."/>
        </authorList>
    </citation>
    <scope>NUCLEOTIDE SEQUENCE [LARGE SCALE GENOMIC DNA]</scope>
    <source>
        <strain evidence="1 3">U14-5</strain>
    </source>
</reference>
<dbReference type="SUPFAM" id="SSF48576">
    <property type="entry name" value="Terpenoid synthases"/>
    <property type="match status" value="1"/>
</dbReference>
<reference evidence="2 4" key="2">
    <citation type="journal article" date="2019" name="Microb. Pathog.">
        <title>Comparison of VITEK 2, MALDI-TOF MS, 16S rRNA gene sequencing, and whole-genome sequencing for identification of Roseomonas mucosa.</title>
        <authorList>
            <person name="Rudolph W.W."/>
            <person name="Gunzer F."/>
            <person name="Trauth M."/>
            <person name="Bunk B."/>
            <person name="Bigge R."/>
            <person name="Schrottner P."/>
        </authorList>
    </citation>
    <scope>NUCLEOTIDE SEQUENCE [LARGE SCALE GENOMIC DNA]</scope>
    <source>
        <strain evidence="2 4">DSM 103800</strain>
    </source>
</reference>